<accession>A0A4P8WKL4</accession>
<dbReference type="KEGG" id="nvr:FEJ81_15205"/>
<evidence type="ECO:0000313" key="2">
    <source>
        <dbReference type="Proteomes" id="UP000302218"/>
    </source>
</evidence>
<sequence length="226" mass="25506">MTHSTTVDDANVLIHDLQNDKELPAWYHNHDEYIVIRDDDQALVAKDTGGHELNELEREYPDTNVRGLMLRLADKYAPDADWTNSDPVVIEHDTDRTDDSIDNEYSHPIPTKYVSGAAGGVSEDDVNELLEAVDDSVNEKIIHDIDAATDYENYFENDHACAAYTDVTWEGIFDEIGLALESGEHTVEYADHAQQAVRLAHERFAVNELGMDHNQPVWILVSSKDE</sequence>
<evidence type="ECO:0000313" key="1">
    <source>
        <dbReference type="EMBL" id="QCS43632.1"/>
    </source>
</evidence>
<dbReference type="GeneID" id="40266648"/>
<dbReference type="RefSeq" id="WP_138246085.1">
    <property type="nucleotide sequence ID" value="NZ_CP040330.1"/>
</dbReference>
<organism evidence="1 2">
    <name type="scientific">Natrinema versiforme</name>
    <dbReference type="NCBI Taxonomy" id="88724"/>
    <lineage>
        <taxon>Archaea</taxon>
        <taxon>Methanobacteriati</taxon>
        <taxon>Methanobacteriota</taxon>
        <taxon>Stenosarchaea group</taxon>
        <taxon>Halobacteria</taxon>
        <taxon>Halobacteriales</taxon>
        <taxon>Natrialbaceae</taxon>
        <taxon>Natrinema</taxon>
    </lineage>
</organism>
<reference evidence="2" key="1">
    <citation type="submission" date="2019-05" db="EMBL/GenBank/DDBJ databases">
        <title>Genome sequence and methylation pattern of the halophilic Archaeon Natrinema versiforme BOL5-4.</title>
        <authorList>
            <person name="DasSarma P."/>
            <person name="Anton B.P."/>
            <person name="DasSarma S.L."/>
            <person name="Martinez F.L."/>
            <person name="Guzman D."/>
            <person name="Roberts R.J."/>
            <person name="DasSarma S."/>
        </authorList>
    </citation>
    <scope>NUCLEOTIDE SEQUENCE [LARGE SCALE GENOMIC DNA]</scope>
    <source>
        <strain evidence="2">BOL5-4</strain>
    </source>
</reference>
<dbReference type="EMBL" id="CP040330">
    <property type="protein sequence ID" value="QCS43632.1"/>
    <property type="molecule type" value="Genomic_DNA"/>
</dbReference>
<gene>
    <name evidence="1" type="ORF">FEJ81_15205</name>
</gene>
<dbReference type="Proteomes" id="UP000302218">
    <property type="component" value="Chromosome"/>
</dbReference>
<proteinExistence type="predicted"/>
<protein>
    <submittedName>
        <fullName evidence="1">Uncharacterized protein</fullName>
    </submittedName>
</protein>
<name>A0A4P8WKL4_9EURY</name>
<dbReference type="AlphaFoldDB" id="A0A4P8WKL4"/>